<dbReference type="GO" id="GO:0000976">
    <property type="term" value="F:transcription cis-regulatory region binding"/>
    <property type="evidence" value="ECO:0007669"/>
    <property type="project" value="TreeGrafter"/>
</dbReference>
<keyword evidence="3" id="KW-0804">Transcription</keyword>
<dbReference type="STRING" id="169760.PSTEL_12840"/>
<dbReference type="InterPro" id="IPR036271">
    <property type="entry name" value="Tet_transcr_reg_TetR-rel_C_sf"/>
</dbReference>
<dbReference type="SUPFAM" id="SSF48498">
    <property type="entry name" value="Tetracyclin repressor-like, C-terminal domain"/>
    <property type="match status" value="1"/>
</dbReference>
<dbReference type="GO" id="GO:0003700">
    <property type="term" value="F:DNA-binding transcription factor activity"/>
    <property type="evidence" value="ECO:0007669"/>
    <property type="project" value="InterPro"/>
</dbReference>
<evidence type="ECO:0000256" key="4">
    <source>
        <dbReference type="PROSITE-ProRule" id="PRU00335"/>
    </source>
</evidence>
<dbReference type="AlphaFoldDB" id="A0A089LQM3"/>
<dbReference type="RefSeq" id="WP_038695668.1">
    <property type="nucleotide sequence ID" value="NZ_CP009286.1"/>
</dbReference>
<dbReference type="PRINTS" id="PR00455">
    <property type="entry name" value="HTHTETR"/>
</dbReference>
<dbReference type="Gene3D" id="1.10.357.10">
    <property type="entry name" value="Tetracycline Repressor, domain 2"/>
    <property type="match status" value="1"/>
</dbReference>
<dbReference type="HOGENOM" id="CLU_069356_12_2_9"/>
<organism evidence="6 7">
    <name type="scientific">Paenibacillus stellifer</name>
    <dbReference type="NCBI Taxonomy" id="169760"/>
    <lineage>
        <taxon>Bacteria</taxon>
        <taxon>Bacillati</taxon>
        <taxon>Bacillota</taxon>
        <taxon>Bacilli</taxon>
        <taxon>Bacillales</taxon>
        <taxon>Paenibacillaceae</taxon>
        <taxon>Paenibacillus</taxon>
    </lineage>
</organism>
<dbReference type="PROSITE" id="PS50977">
    <property type="entry name" value="HTH_TETR_2"/>
    <property type="match status" value="1"/>
</dbReference>
<dbReference type="SUPFAM" id="SSF46689">
    <property type="entry name" value="Homeodomain-like"/>
    <property type="match status" value="1"/>
</dbReference>
<evidence type="ECO:0000313" key="7">
    <source>
        <dbReference type="Proteomes" id="UP000029507"/>
    </source>
</evidence>
<dbReference type="InterPro" id="IPR013571">
    <property type="entry name" value="Tscrpt_reg_QacR_C"/>
</dbReference>
<dbReference type="FunFam" id="1.10.10.60:FF:000141">
    <property type="entry name" value="TetR family transcriptional regulator"/>
    <property type="match status" value="1"/>
</dbReference>
<keyword evidence="1" id="KW-0805">Transcription regulation</keyword>
<reference evidence="6 7" key="1">
    <citation type="submission" date="2014-08" db="EMBL/GenBank/DDBJ databases">
        <title>Comparative genomics of the Paenibacillus odorifer group.</title>
        <authorList>
            <person name="den Bakker H.C."/>
            <person name="Tsai Y.-C."/>
            <person name="Martin N."/>
            <person name="Korlach J."/>
            <person name="Wiedmann M."/>
        </authorList>
    </citation>
    <scope>NUCLEOTIDE SEQUENCE [LARGE SCALE GENOMIC DNA]</scope>
    <source>
        <strain evidence="6 7">DSM 14472</strain>
    </source>
</reference>
<dbReference type="InterPro" id="IPR001647">
    <property type="entry name" value="HTH_TetR"/>
</dbReference>
<accession>A0A089LQM3</accession>
<dbReference type="InterPro" id="IPR009057">
    <property type="entry name" value="Homeodomain-like_sf"/>
</dbReference>
<dbReference type="InterPro" id="IPR050109">
    <property type="entry name" value="HTH-type_TetR-like_transc_reg"/>
</dbReference>
<dbReference type="KEGG" id="pste:PSTEL_12840"/>
<dbReference type="GO" id="GO:0045892">
    <property type="term" value="P:negative regulation of DNA-templated transcription"/>
    <property type="evidence" value="ECO:0007669"/>
    <property type="project" value="InterPro"/>
</dbReference>
<dbReference type="Pfam" id="PF08360">
    <property type="entry name" value="TetR_C_5"/>
    <property type="match status" value="1"/>
</dbReference>
<proteinExistence type="predicted"/>
<evidence type="ECO:0000256" key="3">
    <source>
        <dbReference type="ARBA" id="ARBA00023163"/>
    </source>
</evidence>
<name>A0A089LQM3_9BACL</name>
<feature type="DNA-binding region" description="H-T-H motif" evidence="4">
    <location>
        <begin position="32"/>
        <end position="51"/>
    </location>
</feature>
<dbReference type="Gene3D" id="1.10.10.60">
    <property type="entry name" value="Homeodomain-like"/>
    <property type="match status" value="1"/>
</dbReference>
<keyword evidence="7" id="KW-1185">Reference proteome</keyword>
<feature type="domain" description="HTH tetR-type" evidence="5">
    <location>
        <begin position="9"/>
        <end position="69"/>
    </location>
</feature>
<dbReference type="PANTHER" id="PTHR30055:SF211">
    <property type="entry name" value="TRANSCRIPTIONAL REGULATOR, TETR FAMILY"/>
    <property type="match status" value="1"/>
</dbReference>
<protein>
    <recommendedName>
        <fullName evidence="5">HTH tetR-type domain-containing protein</fullName>
    </recommendedName>
</protein>
<sequence length="210" mass="23289">MNKRSYDSEQVRRDVLREAEALFSRKGYNATSISDISKAAGHSKGHIYYHFKSKEELFVALAQQTIRSWGERWAERAGACRTAVDKVYAIADFVMDNYQQDLLKAGQELAAHPDVQPLTLQALYGLAATPVAAYRSIIAEGMDAGLFSKDDPDRLSMLLGAWLGGLNVFVNTLDHKLLRSLYRETAKMFIQAVAAPGHDDDRAPEAGPQV</sequence>
<evidence type="ECO:0000256" key="1">
    <source>
        <dbReference type="ARBA" id="ARBA00023015"/>
    </source>
</evidence>
<dbReference type="EMBL" id="CP009286">
    <property type="protein sequence ID" value="AIQ63841.1"/>
    <property type="molecule type" value="Genomic_DNA"/>
</dbReference>
<dbReference type="PANTHER" id="PTHR30055">
    <property type="entry name" value="HTH-TYPE TRANSCRIPTIONAL REGULATOR RUTR"/>
    <property type="match status" value="1"/>
</dbReference>
<evidence type="ECO:0000313" key="6">
    <source>
        <dbReference type="EMBL" id="AIQ63841.1"/>
    </source>
</evidence>
<dbReference type="Proteomes" id="UP000029507">
    <property type="component" value="Chromosome"/>
</dbReference>
<dbReference type="Pfam" id="PF00440">
    <property type="entry name" value="TetR_N"/>
    <property type="match status" value="1"/>
</dbReference>
<keyword evidence="2 4" id="KW-0238">DNA-binding</keyword>
<evidence type="ECO:0000259" key="5">
    <source>
        <dbReference type="PROSITE" id="PS50977"/>
    </source>
</evidence>
<gene>
    <name evidence="6" type="ORF">PSTEL_12840</name>
</gene>
<evidence type="ECO:0000256" key="2">
    <source>
        <dbReference type="ARBA" id="ARBA00023125"/>
    </source>
</evidence>
<dbReference type="OrthoDB" id="9785164at2"/>